<reference evidence="15 16" key="1">
    <citation type="submission" date="2017-03" db="EMBL/GenBank/DDBJ databases">
        <title>Genomes of endolithic fungi from Antarctica.</title>
        <authorList>
            <person name="Coleine C."/>
            <person name="Masonjones S."/>
            <person name="Stajich J.E."/>
        </authorList>
    </citation>
    <scope>NUCLEOTIDE SEQUENCE [LARGE SCALE GENOMIC DNA]</scope>
    <source>
        <strain evidence="15 16">CCFEE 5187</strain>
    </source>
</reference>
<gene>
    <name evidence="15" type="ORF">B0A49_13549</name>
</gene>
<comment type="catalytic activity">
    <reaction evidence="11">
        <text>2,5-diamino-6-(1-D-ribitylamino)pyrimidin-4(3H)-one 5'-phosphate + NAD(+) = 2,5-diamino-6-(1-D-ribosylamino)pyrimidin-4(3H)-one 5'-phosphate + NADH + H(+)</text>
        <dbReference type="Rhea" id="RHEA:27274"/>
        <dbReference type="ChEBI" id="CHEBI:15378"/>
        <dbReference type="ChEBI" id="CHEBI:57540"/>
        <dbReference type="ChEBI" id="CHEBI:57945"/>
        <dbReference type="ChEBI" id="CHEBI:58890"/>
        <dbReference type="ChEBI" id="CHEBI:59545"/>
        <dbReference type="EC" id="1.1.1.302"/>
    </reaction>
</comment>
<evidence type="ECO:0000256" key="5">
    <source>
        <dbReference type="ARBA" id="ARBA00015035"/>
    </source>
</evidence>
<dbReference type="Proteomes" id="UP000308768">
    <property type="component" value="Unassembled WGS sequence"/>
</dbReference>
<dbReference type="InterPro" id="IPR050765">
    <property type="entry name" value="Riboflavin_Biosynth_HTPR"/>
</dbReference>
<evidence type="ECO:0000256" key="1">
    <source>
        <dbReference type="ARBA" id="ARBA00003555"/>
    </source>
</evidence>
<evidence type="ECO:0000256" key="6">
    <source>
        <dbReference type="ARBA" id="ARBA00022619"/>
    </source>
</evidence>
<dbReference type="EMBL" id="NAJN01003073">
    <property type="protein sequence ID" value="TKA44247.1"/>
    <property type="molecule type" value="Genomic_DNA"/>
</dbReference>
<comment type="similarity">
    <text evidence="3">Belongs to the HTP reductase family.</text>
</comment>
<keyword evidence="8" id="KW-0560">Oxidoreductase</keyword>
<dbReference type="EC" id="1.1.1.302" evidence="4"/>
<name>A0A4U0V6E2_9PEZI</name>
<sequence>MASRDVLHFPPSDRAFLDPYLPPTSNATSTTTDTTATTTTTTPPRPTRPFTTLTFATSLDSALALAPSTPTPLSGPASKAMTHYLRARHDAILVGVGTALADDPSLNCRLAGAGVQGQPRPVVLDPRVRWDVAASRVLGLARAGRGRAPWVVVAADVDARQRDALEAGGGAYLTLPAAAASAPAAFAWEDVLALLAARGITSVMVEGGGAVINALLLPQHAPLVDAVVVTIAPTWLGRGGVV</sequence>
<feature type="region of interest" description="Disordered" evidence="13">
    <location>
        <begin position="1"/>
        <end position="49"/>
    </location>
</feature>
<comment type="caution">
    <text evidence="15">The sequence shown here is derived from an EMBL/GenBank/DDBJ whole genome shotgun (WGS) entry which is preliminary data.</text>
</comment>
<comment type="pathway">
    <text evidence="2">Cofactor biosynthesis; riboflavin biosynthesis.</text>
</comment>
<dbReference type="Gene3D" id="3.40.430.10">
    <property type="entry name" value="Dihydrofolate Reductase, subunit A"/>
    <property type="match status" value="1"/>
</dbReference>
<evidence type="ECO:0000256" key="11">
    <source>
        <dbReference type="ARBA" id="ARBA00047550"/>
    </source>
</evidence>
<accession>A0A4U0V6E2</accession>
<dbReference type="OrthoDB" id="5432at2759"/>
<evidence type="ECO:0000313" key="16">
    <source>
        <dbReference type="Proteomes" id="UP000308768"/>
    </source>
</evidence>
<dbReference type="AlphaFoldDB" id="A0A4U0V6E2"/>
<evidence type="ECO:0000256" key="2">
    <source>
        <dbReference type="ARBA" id="ARBA00005104"/>
    </source>
</evidence>
<keyword evidence="16" id="KW-1185">Reference proteome</keyword>
<evidence type="ECO:0000256" key="4">
    <source>
        <dbReference type="ARBA" id="ARBA00012851"/>
    </source>
</evidence>
<evidence type="ECO:0000259" key="14">
    <source>
        <dbReference type="Pfam" id="PF01872"/>
    </source>
</evidence>
<evidence type="ECO:0000256" key="3">
    <source>
        <dbReference type="ARBA" id="ARBA00009723"/>
    </source>
</evidence>
<evidence type="ECO:0000313" key="15">
    <source>
        <dbReference type="EMBL" id="TKA44247.1"/>
    </source>
</evidence>
<evidence type="ECO:0000256" key="9">
    <source>
        <dbReference type="ARBA" id="ARBA00030073"/>
    </source>
</evidence>
<keyword evidence="7" id="KW-0521">NADP</keyword>
<evidence type="ECO:0000256" key="8">
    <source>
        <dbReference type="ARBA" id="ARBA00023002"/>
    </source>
</evidence>
<feature type="domain" description="Bacterial bifunctional deaminase-reductase C-terminal" evidence="14">
    <location>
        <begin position="49"/>
        <end position="238"/>
    </location>
</feature>
<evidence type="ECO:0000256" key="10">
    <source>
        <dbReference type="ARBA" id="ARBA00031630"/>
    </source>
</evidence>
<dbReference type="STRING" id="331657.A0A4U0V6E2"/>
<proteinExistence type="inferred from homology"/>
<dbReference type="SUPFAM" id="SSF53597">
    <property type="entry name" value="Dihydrofolate reductase-like"/>
    <property type="match status" value="1"/>
</dbReference>
<evidence type="ECO:0000256" key="13">
    <source>
        <dbReference type="SAM" id="MobiDB-lite"/>
    </source>
</evidence>
<keyword evidence="6" id="KW-0686">Riboflavin biosynthesis</keyword>
<comment type="catalytic activity">
    <reaction evidence="12">
        <text>2,5-diamino-6-(1-D-ribitylamino)pyrimidin-4(3H)-one 5'-phosphate + NADP(+) = 2,5-diamino-6-(1-D-ribosylamino)pyrimidin-4(3H)-one 5'-phosphate + NADPH + H(+)</text>
        <dbReference type="Rhea" id="RHEA:27278"/>
        <dbReference type="ChEBI" id="CHEBI:15378"/>
        <dbReference type="ChEBI" id="CHEBI:57783"/>
        <dbReference type="ChEBI" id="CHEBI:58349"/>
        <dbReference type="ChEBI" id="CHEBI:58890"/>
        <dbReference type="ChEBI" id="CHEBI:59545"/>
        <dbReference type="EC" id="1.1.1.302"/>
    </reaction>
</comment>
<dbReference type="PANTHER" id="PTHR38011:SF7">
    <property type="entry name" value="2,5-DIAMINO-6-RIBOSYLAMINO-4(3H)-PYRIMIDINONE 5'-PHOSPHATE REDUCTASE"/>
    <property type="match status" value="1"/>
</dbReference>
<dbReference type="GO" id="GO:0008703">
    <property type="term" value="F:5-amino-6-(5-phosphoribosylamino)uracil reductase activity"/>
    <property type="evidence" value="ECO:0007669"/>
    <property type="project" value="InterPro"/>
</dbReference>
<evidence type="ECO:0000256" key="12">
    <source>
        <dbReference type="ARBA" id="ARBA00049020"/>
    </source>
</evidence>
<dbReference type="PANTHER" id="PTHR38011">
    <property type="entry name" value="DIHYDROFOLATE REDUCTASE FAMILY PROTEIN (AFU_ORTHOLOGUE AFUA_8G06820)"/>
    <property type="match status" value="1"/>
</dbReference>
<organism evidence="15 16">
    <name type="scientific">Cryomyces minteri</name>
    <dbReference type="NCBI Taxonomy" id="331657"/>
    <lineage>
        <taxon>Eukaryota</taxon>
        <taxon>Fungi</taxon>
        <taxon>Dikarya</taxon>
        <taxon>Ascomycota</taxon>
        <taxon>Pezizomycotina</taxon>
        <taxon>Dothideomycetes</taxon>
        <taxon>Dothideomycetes incertae sedis</taxon>
        <taxon>Cryomyces</taxon>
    </lineage>
</organism>
<protein>
    <recommendedName>
        <fullName evidence="5">2,5-diamino-6-ribosylamino-4(3H)-pyrimidinone 5'-phosphate reductase</fullName>
        <ecNumber evidence="4">1.1.1.302</ecNumber>
    </recommendedName>
    <alternativeName>
        <fullName evidence="10">2,5-diamino-6-(5-phospho-D-ribosylamino)pyrimidin-4(3H)-one reductase</fullName>
    </alternativeName>
    <alternativeName>
        <fullName evidence="9">2,5-diamino-6-ribitylamino-4(3H)-pyrimidinone 5'-phosphate synthase</fullName>
    </alternativeName>
</protein>
<comment type="function">
    <text evidence="1">Catalyzes an early step in riboflavin biosynthesis, the NADPH-dependent reduction of the ribose side chain of 2,5-diamino-6-ribosylamino-4(3H)-pyrimidinone 5'-phosphate, yielding 2,5-diamino-6-ribitylamino-4(3H)-pyrimidinone 5'-phosphate.</text>
</comment>
<dbReference type="Pfam" id="PF01872">
    <property type="entry name" value="RibD_C"/>
    <property type="match status" value="1"/>
</dbReference>
<dbReference type="InterPro" id="IPR024072">
    <property type="entry name" value="DHFR-like_dom_sf"/>
</dbReference>
<dbReference type="InterPro" id="IPR002734">
    <property type="entry name" value="RibDG_C"/>
</dbReference>
<dbReference type="GO" id="GO:0009231">
    <property type="term" value="P:riboflavin biosynthetic process"/>
    <property type="evidence" value="ECO:0007669"/>
    <property type="project" value="UniProtKB-KW"/>
</dbReference>
<feature type="compositionally biased region" description="Low complexity" evidence="13">
    <location>
        <begin position="23"/>
        <end position="49"/>
    </location>
</feature>
<feature type="non-terminal residue" evidence="15">
    <location>
        <position position="242"/>
    </location>
</feature>
<evidence type="ECO:0000256" key="7">
    <source>
        <dbReference type="ARBA" id="ARBA00022857"/>
    </source>
</evidence>